<dbReference type="AlphaFoldDB" id="A0A0R3SAU4"/>
<dbReference type="InterPro" id="IPR012677">
    <property type="entry name" value="Nucleotide-bd_a/b_plait_sf"/>
</dbReference>
<feature type="compositionally biased region" description="Acidic residues" evidence="4">
    <location>
        <begin position="12"/>
        <end position="22"/>
    </location>
</feature>
<dbReference type="PANTHER" id="PTHR24012">
    <property type="entry name" value="RNA BINDING PROTEIN"/>
    <property type="match status" value="1"/>
</dbReference>
<dbReference type="EMBL" id="UYSG01000284">
    <property type="protein sequence ID" value="VDL18973.1"/>
    <property type="molecule type" value="Genomic_DNA"/>
</dbReference>
<feature type="compositionally biased region" description="Low complexity" evidence="4">
    <location>
        <begin position="139"/>
        <end position="150"/>
    </location>
</feature>
<protein>
    <submittedName>
        <fullName evidence="9">Negative elongation factor E</fullName>
    </submittedName>
</protein>
<name>A0A0R3SAU4_HYMDI</name>
<dbReference type="CDD" id="cd00590">
    <property type="entry name" value="RRM_SF"/>
    <property type="match status" value="1"/>
</dbReference>
<feature type="compositionally biased region" description="Polar residues" evidence="4">
    <location>
        <begin position="163"/>
        <end position="176"/>
    </location>
</feature>
<evidence type="ECO:0000256" key="5">
    <source>
        <dbReference type="SAM" id="Phobius"/>
    </source>
</evidence>
<reference evidence="7 8" key="2">
    <citation type="submission" date="2018-11" db="EMBL/GenBank/DDBJ databases">
        <authorList>
            <consortium name="Pathogen Informatics"/>
        </authorList>
    </citation>
    <scope>NUCLEOTIDE SEQUENCE [LARGE SCALE GENOMIC DNA]</scope>
</reference>
<proteinExistence type="predicted"/>
<feature type="transmembrane region" description="Helical" evidence="5">
    <location>
        <begin position="392"/>
        <end position="411"/>
    </location>
</feature>
<reference evidence="9" key="1">
    <citation type="submission" date="2017-02" db="UniProtKB">
        <authorList>
            <consortium name="WormBaseParasite"/>
        </authorList>
    </citation>
    <scope>IDENTIFICATION</scope>
</reference>
<feature type="region of interest" description="Disordered" evidence="4">
    <location>
        <begin position="138"/>
        <end position="179"/>
    </location>
</feature>
<dbReference type="SUPFAM" id="SSF54928">
    <property type="entry name" value="RNA-binding domain, RBD"/>
    <property type="match status" value="1"/>
</dbReference>
<dbReference type="PROSITE" id="PS50102">
    <property type="entry name" value="RRM"/>
    <property type="match status" value="1"/>
</dbReference>
<evidence type="ECO:0000256" key="1">
    <source>
        <dbReference type="ARBA" id="ARBA00022737"/>
    </source>
</evidence>
<dbReference type="InterPro" id="IPR035979">
    <property type="entry name" value="RBD_domain_sf"/>
</dbReference>
<evidence type="ECO:0000259" key="6">
    <source>
        <dbReference type="PROSITE" id="PS50102"/>
    </source>
</evidence>
<evidence type="ECO:0000313" key="9">
    <source>
        <dbReference type="WBParaSite" id="HDID_0000151101-mRNA-1"/>
    </source>
</evidence>
<evidence type="ECO:0000313" key="7">
    <source>
        <dbReference type="EMBL" id="VDL18973.1"/>
    </source>
</evidence>
<feature type="region of interest" description="Disordered" evidence="4">
    <location>
        <begin position="1"/>
        <end position="22"/>
    </location>
</feature>
<gene>
    <name evidence="7" type="ORF">HDID_LOCUS1512</name>
</gene>
<keyword evidence="2 3" id="KW-0694">RNA-binding</keyword>
<feature type="transmembrane region" description="Helical" evidence="5">
    <location>
        <begin position="524"/>
        <end position="543"/>
    </location>
</feature>
<dbReference type="Proteomes" id="UP000274504">
    <property type="component" value="Unassembled WGS sequence"/>
</dbReference>
<dbReference type="WBParaSite" id="HDID_0000151101-mRNA-1">
    <property type="protein sequence ID" value="HDID_0000151101-mRNA-1"/>
    <property type="gene ID" value="HDID_0000151101"/>
</dbReference>
<evidence type="ECO:0000256" key="3">
    <source>
        <dbReference type="PROSITE-ProRule" id="PRU00176"/>
    </source>
</evidence>
<accession>A0A0R3SAU4</accession>
<feature type="domain" description="RRM" evidence="6">
    <location>
        <begin position="188"/>
        <end position="257"/>
    </location>
</feature>
<feature type="region of interest" description="Disordered" evidence="4">
    <location>
        <begin position="57"/>
        <end position="81"/>
    </location>
</feature>
<dbReference type="Pfam" id="PF00076">
    <property type="entry name" value="RRM_1"/>
    <property type="match status" value="1"/>
</dbReference>
<keyword evidence="5" id="KW-0812">Transmembrane</keyword>
<dbReference type="GO" id="GO:0003723">
    <property type="term" value="F:RNA binding"/>
    <property type="evidence" value="ECO:0007669"/>
    <property type="project" value="UniProtKB-UniRule"/>
</dbReference>
<sequence length="651" mass="74941">MIRARDGGIYDDQYDDKSNDDEIFNSFMPPSCKDLSENEIALRNDLKQFKKAVTEELAAKKTKPETPIKPPRSTEKAKEEAMKLLKSGAISFDSGSERHVFKRKLKDSDVVESEESQESHKAKKPNLYDNFVAGDCINQSRPSPVQRQQSTPFTEIRRDSAGSRPSYSRNYTQSEFESVDERRSRPISTLYVSFNDINEAIVKEIFEPYGPILNIRIDDKKGYGFVTLKSHEMAEKALQLDRTSFYNSRLRVNYARRQHHVREDNFEEAGDRQNPRNTNGTLCLLYQIYWDLLFVHIKLESFLYLLVGPSFNRNQRSSGSPPARGDSSSLSATSNRNLISYSDPQMFHRFLVGRGNRLSYLLNGFRRVSINTEPEAIDIYVAANRTRFYKTLGIFCIIQGTAWFGLGWYLFRKRNEKMTLAKMKADLDHINVLMANKLESWTPQALKKIILRPQQALSDLFKINKEESNPELLEEPVGTTETEVGEKDMQSEMKQFSKKIKEAFGVQKDVDTEVENEDIKTRQLVPYICFVMGVFTFFIGGFIPCRVIRRMSFLPTKHSASTAAVLPENLNPMIRVNTYGWFGTFPPRGKFFITSMSNIRSTAGYQEGNKFIGLVIGQRPFTFYLERFQAEFLLPEYFEHLTSTANQQAKK</sequence>
<keyword evidence="1" id="KW-0677">Repeat</keyword>
<evidence type="ECO:0000256" key="4">
    <source>
        <dbReference type="SAM" id="MobiDB-lite"/>
    </source>
</evidence>
<keyword evidence="5" id="KW-0472">Membrane</keyword>
<dbReference type="OrthoDB" id="6254155at2759"/>
<keyword evidence="5" id="KW-1133">Transmembrane helix</keyword>
<evidence type="ECO:0000256" key="2">
    <source>
        <dbReference type="ARBA" id="ARBA00022884"/>
    </source>
</evidence>
<dbReference type="InterPro" id="IPR000504">
    <property type="entry name" value="RRM_dom"/>
</dbReference>
<evidence type="ECO:0000313" key="8">
    <source>
        <dbReference type="Proteomes" id="UP000274504"/>
    </source>
</evidence>
<dbReference type="Gene3D" id="3.30.70.330">
    <property type="match status" value="1"/>
</dbReference>
<feature type="region of interest" description="Disordered" evidence="4">
    <location>
        <begin position="105"/>
        <end position="125"/>
    </location>
</feature>
<dbReference type="SMART" id="SM00360">
    <property type="entry name" value="RRM"/>
    <property type="match status" value="1"/>
</dbReference>
<organism evidence="9">
    <name type="scientific">Hymenolepis diminuta</name>
    <name type="common">Rat tapeworm</name>
    <dbReference type="NCBI Taxonomy" id="6216"/>
    <lineage>
        <taxon>Eukaryota</taxon>
        <taxon>Metazoa</taxon>
        <taxon>Spiralia</taxon>
        <taxon>Lophotrochozoa</taxon>
        <taxon>Platyhelminthes</taxon>
        <taxon>Cestoda</taxon>
        <taxon>Eucestoda</taxon>
        <taxon>Cyclophyllidea</taxon>
        <taxon>Hymenolepididae</taxon>
        <taxon>Hymenolepis</taxon>
    </lineage>
</organism>